<evidence type="ECO:0000313" key="7">
    <source>
        <dbReference type="EMBL" id="MDR6530316.1"/>
    </source>
</evidence>
<feature type="DNA-binding region" description="H-T-H motif" evidence="4">
    <location>
        <begin position="37"/>
        <end position="56"/>
    </location>
</feature>
<keyword evidence="8" id="KW-1185">Reference proteome</keyword>
<dbReference type="Proteomes" id="UP001262754">
    <property type="component" value="Unassembled WGS sequence"/>
</dbReference>
<dbReference type="EMBL" id="JAVDRL010000003">
    <property type="protein sequence ID" value="MDR6530316.1"/>
    <property type="molecule type" value="Genomic_DNA"/>
</dbReference>
<dbReference type="InterPro" id="IPR001647">
    <property type="entry name" value="HTH_TetR"/>
</dbReference>
<dbReference type="Pfam" id="PF00440">
    <property type="entry name" value="TetR_N"/>
    <property type="match status" value="1"/>
</dbReference>
<evidence type="ECO:0000256" key="1">
    <source>
        <dbReference type="ARBA" id="ARBA00023015"/>
    </source>
</evidence>
<gene>
    <name evidence="7" type="ORF">J2800_001052</name>
</gene>
<dbReference type="RefSeq" id="WP_310029833.1">
    <property type="nucleotide sequence ID" value="NZ_JAVDRL010000003.1"/>
</dbReference>
<protein>
    <submittedName>
        <fullName evidence="7">TetR/AcrR family transcriptional repressor for divergent bdcA</fullName>
    </submittedName>
</protein>
<dbReference type="PANTHER" id="PTHR47506">
    <property type="entry name" value="TRANSCRIPTIONAL REGULATORY PROTEIN"/>
    <property type="match status" value="1"/>
</dbReference>
<accession>A0ABU1MVZ5</accession>
<dbReference type="SUPFAM" id="SSF46689">
    <property type="entry name" value="Homeodomain-like"/>
    <property type="match status" value="1"/>
</dbReference>
<dbReference type="PROSITE" id="PS50977">
    <property type="entry name" value="HTH_TETR_2"/>
    <property type="match status" value="1"/>
</dbReference>
<dbReference type="InterPro" id="IPR036271">
    <property type="entry name" value="Tet_transcr_reg_TetR-rel_C_sf"/>
</dbReference>
<evidence type="ECO:0000313" key="8">
    <source>
        <dbReference type="Proteomes" id="UP001262754"/>
    </source>
</evidence>
<keyword evidence="1" id="KW-0805">Transcription regulation</keyword>
<dbReference type="Gene3D" id="1.10.10.60">
    <property type="entry name" value="Homeodomain-like"/>
    <property type="match status" value="1"/>
</dbReference>
<evidence type="ECO:0000256" key="4">
    <source>
        <dbReference type="PROSITE-ProRule" id="PRU00335"/>
    </source>
</evidence>
<sequence>MTTKQKDGKGRRRTFDLDAALAAGQRLFHDQGYAAVGVAALTEAIGIKPPSFYAAFGSKAGFFQRVAERYANATLRADEILTPGRPPVEALEDLLRQAALQYASEPCGAGCLVLENARSADEGGIIAGALMERRRQEVRDFVRQTHPQRADVVADYVVAVMSGLSASARRGLDRQRLLAIADNGSTGLGSLLASDQRGSGEADSTADDREGGR</sequence>
<name>A0ABU1MVZ5_9CAUL</name>
<evidence type="ECO:0000256" key="5">
    <source>
        <dbReference type="SAM" id="MobiDB-lite"/>
    </source>
</evidence>
<feature type="region of interest" description="Disordered" evidence="5">
    <location>
        <begin position="190"/>
        <end position="213"/>
    </location>
</feature>
<organism evidence="7 8">
    <name type="scientific">Caulobacter rhizosphaerae</name>
    <dbReference type="NCBI Taxonomy" id="2010972"/>
    <lineage>
        <taxon>Bacteria</taxon>
        <taxon>Pseudomonadati</taxon>
        <taxon>Pseudomonadota</taxon>
        <taxon>Alphaproteobacteria</taxon>
        <taxon>Caulobacterales</taxon>
        <taxon>Caulobacteraceae</taxon>
        <taxon>Caulobacter</taxon>
    </lineage>
</organism>
<evidence type="ECO:0000256" key="2">
    <source>
        <dbReference type="ARBA" id="ARBA00023125"/>
    </source>
</evidence>
<dbReference type="InterPro" id="IPR009057">
    <property type="entry name" value="Homeodomain-like_sf"/>
</dbReference>
<dbReference type="PANTHER" id="PTHR47506:SF1">
    <property type="entry name" value="HTH-TYPE TRANSCRIPTIONAL REGULATOR YJDC"/>
    <property type="match status" value="1"/>
</dbReference>
<proteinExistence type="predicted"/>
<keyword evidence="2 4" id="KW-0238">DNA-binding</keyword>
<reference evidence="7 8" key="1">
    <citation type="submission" date="2023-07" db="EMBL/GenBank/DDBJ databases">
        <title>Sorghum-associated microbial communities from plants grown in Nebraska, USA.</title>
        <authorList>
            <person name="Schachtman D."/>
        </authorList>
    </citation>
    <scope>NUCLEOTIDE SEQUENCE [LARGE SCALE GENOMIC DNA]</scope>
    <source>
        <strain evidence="7 8">DS2154</strain>
    </source>
</reference>
<feature type="domain" description="HTH tetR-type" evidence="6">
    <location>
        <begin position="14"/>
        <end position="74"/>
    </location>
</feature>
<evidence type="ECO:0000256" key="3">
    <source>
        <dbReference type="ARBA" id="ARBA00023163"/>
    </source>
</evidence>
<evidence type="ECO:0000259" key="6">
    <source>
        <dbReference type="PROSITE" id="PS50977"/>
    </source>
</evidence>
<dbReference type="Gene3D" id="1.10.357.10">
    <property type="entry name" value="Tetracycline Repressor, domain 2"/>
    <property type="match status" value="1"/>
</dbReference>
<comment type="caution">
    <text evidence="7">The sequence shown here is derived from an EMBL/GenBank/DDBJ whole genome shotgun (WGS) entry which is preliminary data.</text>
</comment>
<keyword evidence="3" id="KW-0804">Transcription</keyword>
<dbReference type="SUPFAM" id="SSF48498">
    <property type="entry name" value="Tetracyclin repressor-like, C-terminal domain"/>
    <property type="match status" value="1"/>
</dbReference>